<comment type="caution">
    <text evidence="2">The sequence shown here is derived from an EMBL/GenBank/DDBJ whole genome shotgun (WGS) entry which is preliminary data.</text>
</comment>
<evidence type="ECO:0000256" key="1">
    <source>
        <dbReference type="SAM" id="Phobius"/>
    </source>
</evidence>
<dbReference type="Proteomes" id="UP000075473">
    <property type="component" value="Unassembled WGS sequence"/>
</dbReference>
<name>A0A149QZE9_9PROT</name>
<keyword evidence="1" id="KW-0812">Transmembrane</keyword>
<sequence>MSARQKPYFPVFVFASVFSNIVVFNWFFKVQMMFVYETFFDHIRTEAQAVTSLMDYAYLNHPLRKGGRDGQKGKYWTCL</sequence>
<reference evidence="2 3" key="1">
    <citation type="submission" date="2015-06" db="EMBL/GenBank/DDBJ databases">
        <title>Improved classification and identification of acetic acid bacteria using matrix-assisted laser desorption/ionization time-of-flight mass spectrometry; Gluconobacter nephelii and Gluconobacter uchimurae are later heterotypic synonyms of Gluconobacter japonicus and Gluconobacter oxydans, respectively.</title>
        <authorList>
            <person name="Li L."/>
            <person name="Cleenwerck I."/>
            <person name="De Vuyst L."/>
            <person name="Vandamme P."/>
        </authorList>
    </citation>
    <scope>NUCLEOTIDE SEQUENCE [LARGE SCALE GENOMIC DNA]</scope>
    <source>
        <strain evidence="2 3">LMG 1625</strain>
    </source>
</reference>
<accession>A0A149QZE9</accession>
<dbReference type="AlphaFoldDB" id="A0A149QZE9"/>
<organism evidence="2 3">
    <name type="scientific">Acetobacter cerevisiae</name>
    <dbReference type="NCBI Taxonomy" id="178900"/>
    <lineage>
        <taxon>Bacteria</taxon>
        <taxon>Pseudomonadati</taxon>
        <taxon>Pseudomonadota</taxon>
        <taxon>Alphaproteobacteria</taxon>
        <taxon>Acetobacterales</taxon>
        <taxon>Acetobacteraceae</taxon>
        <taxon>Acetobacter</taxon>
    </lineage>
</organism>
<proteinExistence type="predicted"/>
<keyword evidence="1" id="KW-0472">Membrane</keyword>
<gene>
    <name evidence="2" type="ORF">AD928_00705</name>
</gene>
<protein>
    <submittedName>
        <fullName evidence="2">Uncharacterized protein</fullName>
    </submittedName>
</protein>
<keyword evidence="1" id="KW-1133">Transmembrane helix</keyword>
<evidence type="ECO:0000313" key="3">
    <source>
        <dbReference type="Proteomes" id="UP000075473"/>
    </source>
</evidence>
<dbReference type="EMBL" id="LHZA01000067">
    <property type="protein sequence ID" value="KXV02689.1"/>
    <property type="molecule type" value="Genomic_DNA"/>
</dbReference>
<evidence type="ECO:0000313" key="2">
    <source>
        <dbReference type="EMBL" id="KXV02689.1"/>
    </source>
</evidence>
<feature type="transmembrane region" description="Helical" evidence="1">
    <location>
        <begin position="7"/>
        <end position="28"/>
    </location>
</feature>